<keyword evidence="2" id="KW-1185">Reference proteome</keyword>
<geneLocation type="plasmid" evidence="1 2">
    <name>unnamed1</name>
</geneLocation>
<proteinExistence type="predicted"/>
<evidence type="ECO:0000313" key="1">
    <source>
        <dbReference type="EMBL" id="ART74188.1"/>
    </source>
</evidence>
<dbReference type="OrthoDB" id="4736768at2"/>
<dbReference type="Gene3D" id="1.10.8.1050">
    <property type="entry name" value="Antitoxin VbhA-like"/>
    <property type="match status" value="1"/>
</dbReference>
<dbReference type="AlphaFoldDB" id="A0A1Y0CFW9"/>
<dbReference type="EMBL" id="CP020810">
    <property type="protein sequence ID" value="ART74188.1"/>
    <property type="molecule type" value="Genomic_DNA"/>
</dbReference>
<protein>
    <recommendedName>
        <fullName evidence="3">Antitoxin VbhA domain-containing protein</fullName>
    </recommendedName>
</protein>
<dbReference type="CDD" id="cd11586">
    <property type="entry name" value="VbhA_like"/>
    <property type="match status" value="1"/>
</dbReference>
<reference evidence="1 2" key="1">
    <citation type="submission" date="2017-04" db="EMBL/GenBank/DDBJ databases">
        <title>Whole Genome Sequence of 1,4-Dioxane Degrading Bacterium Mycobacterium dioxanotrophicus PH-06.</title>
        <authorList>
            <person name="He Y."/>
        </authorList>
    </citation>
    <scope>NUCLEOTIDE SEQUENCE [LARGE SCALE GENOMIC DNA]</scope>
    <source>
        <strain evidence="1 2">PH-06</strain>
        <plasmid evidence="1 2">unnamed1</plasmid>
    </source>
</reference>
<organism evidence="1 2">
    <name type="scientific">Mycobacterium dioxanotrophicus</name>
    <dbReference type="NCBI Taxonomy" id="482462"/>
    <lineage>
        <taxon>Bacteria</taxon>
        <taxon>Bacillati</taxon>
        <taxon>Actinomycetota</taxon>
        <taxon>Actinomycetes</taxon>
        <taxon>Mycobacteriales</taxon>
        <taxon>Mycobacteriaceae</taxon>
        <taxon>Mycobacterium</taxon>
    </lineage>
</organism>
<gene>
    <name evidence="1" type="ORF">BTO20_36625</name>
</gene>
<dbReference type="Proteomes" id="UP000195331">
    <property type="component" value="Plasmid unnamed1"/>
</dbReference>
<name>A0A1Y0CFW9_9MYCO</name>
<keyword evidence="1" id="KW-0614">Plasmid</keyword>
<dbReference type="InterPro" id="IPR043038">
    <property type="entry name" value="VbhA_sf"/>
</dbReference>
<evidence type="ECO:0000313" key="2">
    <source>
        <dbReference type="Proteomes" id="UP000195331"/>
    </source>
</evidence>
<evidence type="ECO:0008006" key="3">
    <source>
        <dbReference type="Google" id="ProtNLM"/>
    </source>
</evidence>
<sequence length="66" mass="6948">MSTMTTAPKRPPTHDEAVSIAVAATGLAEHEVSPGARDLLDRIGRGELTYDEAVAEVIAEFGQPAE</sequence>
<accession>A0A1Y0CFW9</accession>
<dbReference type="InterPro" id="IPR033788">
    <property type="entry name" value="VbhA-like"/>
</dbReference>
<dbReference type="KEGG" id="mdx:BTO20_36625"/>